<accession>D7UVB4</accession>
<organism evidence="1 2">
    <name type="scientific">Listeria grayi DSM 20601</name>
    <dbReference type="NCBI Taxonomy" id="525367"/>
    <lineage>
        <taxon>Bacteria</taxon>
        <taxon>Bacillati</taxon>
        <taxon>Bacillota</taxon>
        <taxon>Bacilli</taxon>
        <taxon>Bacillales</taxon>
        <taxon>Listeriaceae</taxon>
        <taxon>Listeria</taxon>
    </lineage>
</organism>
<evidence type="ECO:0000313" key="1">
    <source>
        <dbReference type="EMBL" id="EFI85190.1"/>
    </source>
</evidence>
<gene>
    <name evidence="1" type="ORF">HMPREF0556_10389</name>
</gene>
<comment type="caution">
    <text evidence="1">The sequence shown here is derived from an EMBL/GenBank/DDBJ whole genome shotgun (WGS) entry which is preliminary data.</text>
</comment>
<dbReference type="Proteomes" id="UP000010119">
    <property type="component" value="Unassembled WGS sequence"/>
</dbReference>
<keyword evidence="2" id="KW-1185">Reference proteome</keyword>
<sequence>MPLVIIYTATAAGLVIAQHQSDIALSLLIYASTVPTLNGCLKRFIFTQIGAFTVYFITLIGEQV</sequence>
<name>D7UVB4_LISGR</name>
<protein>
    <submittedName>
        <fullName evidence="1">Uncharacterized protein</fullName>
    </submittedName>
</protein>
<dbReference type="EMBL" id="ACCR02000002">
    <property type="protein sequence ID" value="EFI85190.1"/>
    <property type="molecule type" value="Genomic_DNA"/>
</dbReference>
<dbReference type="STRING" id="525367.HMPREF0556_10389"/>
<reference evidence="1" key="1">
    <citation type="submission" date="2010-06" db="EMBL/GenBank/DDBJ databases">
        <authorList>
            <person name="Muzny D."/>
            <person name="Qin X."/>
            <person name="Buhay C."/>
            <person name="Dugan-Rocha S."/>
            <person name="Ding Y."/>
            <person name="Chen G."/>
            <person name="Hawes A."/>
            <person name="Holder M."/>
            <person name="Jhangiani S."/>
            <person name="Johnson A."/>
            <person name="Khan Z."/>
            <person name="Li Z."/>
            <person name="Liu W."/>
            <person name="Liu X."/>
            <person name="Perez L."/>
            <person name="Shen H."/>
            <person name="Wang Q."/>
            <person name="Watt J."/>
            <person name="Xi L."/>
            <person name="Xin Y."/>
            <person name="Zhou J."/>
            <person name="Deng J."/>
            <person name="Jiang H."/>
            <person name="Liu Y."/>
            <person name="Qu J."/>
            <person name="Song X.-Z."/>
            <person name="Zhang L."/>
            <person name="Villasana D."/>
            <person name="Johnson A."/>
            <person name="Liu J."/>
            <person name="Liyanage D."/>
            <person name="Lorensuhewa L."/>
            <person name="Robinson T."/>
            <person name="Song A."/>
            <person name="Song B.-B."/>
            <person name="Dinh H."/>
            <person name="Thornton R."/>
            <person name="Coyle M."/>
            <person name="Francisco L."/>
            <person name="Jackson L."/>
            <person name="Javaid M."/>
            <person name="Korchina V."/>
            <person name="Kovar C."/>
            <person name="Mata R."/>
            <person name="Mathew T."/>
            <person name="Ngo R."/>
            <person name="Nguyen L."/>
            <person name="Nguyen N."/>
            <person name="Okwuonu G."/>
            <person name="Ongeri F."/>
            <person name="Pham C."/>
            <person name="Simmons D."/>
            <person name="Wilczek-Boney K."/>
            <person name="Hale W."/>
            <person name="Jakkamsetti A."/>
            <person name="Pham P."/>
            <person name="Ruth R."/>
            <person name="San Lucas F."/>
            <person name="Warren J."/>
            <person name="Zhang J."/>
            <person name="Zhao Z."/>
            <person name="Zhou C."/>
            <person name="Zhu D."/>
            <person name="Lee S."/>
            <person name="Bess C."/>
            <person name="Blankenburg K."/>
            <person name="Forbes L."/>
            <person name="Fu Q."/>
            <person name="Gubbala S."/>
            <person name="Hirani K."/>
            <person name="Jayaseelan J.C."/>
            <person name="Lara F."/>
            <person name="Munidasa M."/>
            <person name="Palculict T."/>
            <person name="Patil S."/>
            <person name="Pu L.-L."/>
            <person name="Saada N."/>
            <person name="Tang L."/>
            <person name="Weissenberger G."/>
            <person name="Zhu Y."/>
            <person name="Hemphill L."/>
            <person name="Shang Y."/>
            <person name="Youmans B."/>
            <person name="Ayvaz T."/>
            <person name="Ross M."/>
            <person name="Santibanez J."/>
            <person name="Aqrawi P."/>
            <person name="Gross S."/>
            <person name="Joshi V."/>
            <person name="Fowler G."/>
            <person name="Nazareth L."/>
            <person name="Reid J."/>
            <person name="Worley K."/>
            <person name="Petrosino J."/>
            <person name="Highlander S."/>
            <person name="Gibbs R."/>
        </authorList>
    </citation>
    <scope>NUCLEOTIDE SEQUENCE [LARGE SCALE GENOMIC DNA]</scope>
    <source>
        <strain evidence="1">DSM 20601</strain>
    </source>
</reference>
<dbReference type="AlphaFoldDB" id="D7UVB4"/>
<dbReference type="HOGENOM" id="CLU_2862402_0_0_9"/>
<proteinExistence type="predicted"/>
<evidence type="ECO:0000313" key="2">
    <source>
        <dbReference type="Proteomes" id="UP000010119"/>
    </source>
</evidence>